<dbReference type="Proteomes" id="UP001596174">
    <property type="component" value="Unassembled WGS sequence"/>
</dbReference>
<keyword evidence="2" id="KW-1185">Reference proteome</keyword>
<sequence length="116" mass="12571">MSRGRWALAAGCDRTEYGCAGAARLPRRQLAVLVSPGDRPADWLRAGQAMERVLLLATATGVRSSLLHQAVKWPDLRWMLRDPRTGPGYVQMLIRLGYGPEGAASPRADASAVLES</sequence>
<dbReference type="InterPro" id="IPR000415">
    <property type="entry name" value="Nitroreductase-like"/>
</dbReference>
<comment type="caution">
    <text evidence="1">The sequence shown here is derived from an EMBL/GenBank/DDBJ whole genome shotgun (WGS) entry which is preliminary data.</text>
</comment>
<evidence type="ECO:0008006" key="3">
    <source>
        <dbReference type="Google" id="ProtNLM"/>
    </source>
</evidence>
<gene>
    <name evidence="1" type="ORF">ACFP3V_01355</name>
</gene>
<evidence type="ECO:0000313" key="1">
    <source>
        <dbReference type="EMBL" id="MFC5905867.1"/>
    </source>
</evidence>
<proteinExistence type="predicted"/>
<accession>A0ABW1FWW7</accession>
<dbReference type="Gene3D" id="3.40.109.10">
    <property type="entry name" value="NADH Oxidase"/>
    <property type="match status" value="1"/>
</dbReference>
<protein>
    <recommendedName>
        <fullName evidence="3">Nitroreductase domain-containing protein</fullName>
    </recommendedName>
</protein>
<name>A0ABW1FWW7_9ACTN</name>
<organism evidence="1 2">
    <name type="scientific">Streptacidiphilus monticola</name>
    <dbReference type="NCBI Taxonomy" id="2161674"/>
    <lineage>
        <taxon>Bacteria</taxon>
        <taxon>Bacillati</taxon>
        <taxon>Actinomycetota</taxon>
        <taxon>Actinomycetes</taxon>
        <taxon>Kitasatosporales</taxon>
        <taxon>Streptomycetaceae</taxon>
        <taxon>Streptacidiphilus</taxon>
    </lineage>
</organism>
<reference evidence="2" key="1">
    <citation type="journal article" date="2019" name="Int. J. Syst. Evol. Microbiol.">
        <title>The Global Catalogue of Microorganisms (GCM) 10K type strain sequencing project: providing services to taxonomists for standard genome sequencing and annotation.</title>
        <authorList>
            <consortium name="The Broad Institute Genomics Platform"/>
            <consortium name="The Broad Institute Genome Sequencing Center for Infectious Disease"/>
            <person name="Wu L."/>
            <person name="Ma J."/>
        </authorList>
    </citation>
    <scope>NUCLEOTIDE SEQUENCE [LARGE SCALE GENOMIC DNA]</scope>
    <source>
        <strain evidence="2">JCM 4816</strain>
    </source>
</reference>
<dbReference type="RefSeq" id="WP_380578719.1">
    <property type="nucleotide sequence ID" value="NZ_JBHSQJ010000005.1"/>
</dbReference>
<dbReference type="EMBL" id="JBHSQJ010000005">
    <property type="protein sequence ID" value="MFC5905867.1"/>
    <property type="molecule type" value="Genomic_DNA"/>
</dbReference>
<evidence type="ECO:0000313" key="2">
    <source>
        <dbReference type="Proteomes" id="UP001596174"/>
    </source>
</evidence>